<evidence type="ECO:0000256" key="20">
    <source>
        <dbReference type="SAM" id="Coils"/>
    </source>
</evidence>
<keyword evidence="7" id="KW-0808">Transferase</keyword>
<gene>
    <name evidence="25" type="primary">LOC111126456</name>
</gene>
<evidence type="ECO:0000256" key="21">
    <source>
        <dbReference type="SAM" id="Phobius"/>
    </source>
</evidence>
<evidence type="ECO:0000256" key="14">
    <source>
        <dbReference type="ARBA" id="ARBA00023136"/>
    </source>
</evidence>
<evidence type="ECO:0000256" key="1">
    <source>
        <dbReference type="ARBA" id="ARBA00001936"/>
    </source>
</evidence>
<evidence type="ECO:0000256" key="9">
    <source>
        <dbReference type="ARBA" id="ARBA00022723"/>
    </source>
</evidence>
<dbReference type="PANTHER" id="PTHR48261">
    <property type="entry name" value="ACETYLGLUCOSAMINYLTRANSFERASE"/>
    <property type="match status" value="1"/>
</dbReference>
<evidence type="ECO:0000256" key="11">
    <source>
        <dbReference type="ARBA" id="ARBA00022968"/>
    </source>
</evidence>
<keyword evidence="10" id="KW-0256">Endoplasmic reticulum</keyword>
<dbReference type="SUPFAM" id="SSF53448">
    <property type="entry name" value="Nucleotide-diphospho-sugar transferases"/>
    <property type="match status" value="1"/>
</dbReference>
<feature type="transmembrane region" description="Helical" evidence="21">
    <location>
        <begin position="26"/>
        <end position="45"/>
    </location>
</feature>
<accession>A0A8B8DGZ4</accession>
<keyword evidence="13" id="KW-0333">Golgi apparatus</keyword>
<feature type="domain" description="Exostosin GT47" evidence="22">
    <location>
        <begin position="219"/>
        <end position="508"/>
    </location>
</feature>
<evidence type="ECO:0000259" key="23">
    <source>
        <dbReference type="Pfam" id="PF09258"/>
    </source>
</evidence>
<protein>
    <recommendedName>
        <fullName evidence="19">glucuronosyl-galactosyl-proteoglycan 4-alpha-N-acetylglucosaminyltransferase</fullName>
        <ecNumber evidence="19">2.4.1.223</ecNumber>
    </recommendedName>
</protein>
<evidence type="ECO:0000313" key="24">
    <source>
        <dbReference type="Proteomes" id="UP000694844"/>
    </source>
</evidence>
<dbReference type="GO" id="GO:0015012">
    <property type="term" value="P:heparan sulfate proteoglycan biosynthetic process"/>
    <property type="evidence" value="ECO:0007669"/>
    <property type="project" value="UniProtKB-ARBA"/>
</dbReference>
<organism evidence="24 25">
    <name type="scientific">Crassostrea virginica</name>
    <name type="common">Eastern oyster</name>
    <dbReference type="NCBI Taxonomy" id="6565"/>
    <lineage>
        <taxon>Eukaryota</taxon>
        <taxon>Metazoa</taxon>
        <taxon>Spiralia</taxon>
        <taxon>Lophotrochozoa</taxon>
        <taxon>Mollusca</taxon>
        <taxon>Bivalvia</taxon>
        <taxon>Autobranchia</taxon>
        <taxon>Pteriomorphia</taxon>
        <taxon>Ostreida</taxon>
        <taxon>Ostreoidea</taxon>
        <taxon>Ostreidae</taxon>
        <taxon>Crassostrea</taxon>
    </lineage>
</organism>
<dbReference type="GO" id="GO:0005789">
    <property type="term" value="C:endoplasmic reticulum membrane"/>
    <property type="evidence" value="ECO:0007669"/>
    <property type="project" value="UniProtKB-SubCell"/>
</dbReference>
<name>A0A8B8DGZ4_CRAVI</name>
<evidence type="ECO:0000256" key="2">
    <source>
        <dbReference type="ARBA" id="ARBA00004555"/>
    </source>
</evidence>
<comment type="similarity">
    <text evidence="5">Belongs to the glycosyltransferase 47 family.</text>
</comment>
<keyword evidence="9" id="KW-0479">Metal-binding</keyword>
<dbReference type="EC" id="2.4.1.223" evidence="19"/>
<dbReference type="GeneID" id="111126456"/>
<comment type="pathway">
    <text evidence="4">Glycan metabolism; heparan sulfate biosynthesis.</text>
</comment>
<feature type="domain" description="Glycosyl transferase 64" evidence="23">
    <location>
        <begin position="669"/>
        <end position="910"/>
    </location>
</feature>
<comment type="catalytic activity">
    <reaction evidence="18">
        <text>3-O-(beta-D-GlcA-(1-&gt;3)-beta-D-Gal-(1-&gt;3)-beta-D-Gal-(1-&gt;4)-beta-D-Xyl)-L-seryl-[protein] + UDP-N-acetyl-alpha-D-glucosamine = 3-O-(alpha-D-GlcNAc-(1-&gt;4)-beta-D-GlcA-(1-&gt;3)-beta-D-Gal-(1-&gt;3)-beta-D-Gal-(1-&gt;4)-beta-D-Xyl)-L-seryl-[protein] + UDP + H(+)</text>
        <dbReference type="Rhea" id="RHEA:16221"/>
        <dbReference type="Rhea" id="RHEA-COMP:12573"/>
        <dbReference type="Rhea" id="RHEA-COMP:12574"/>
        <dbReference type="ChEBI" id="CHEBI:15378"/>
        <dbReference type="ChEBI" id="CHEBI:57705"/>
        <dbReference type="ChEBI" id="CHEBI:58223"/>
        <dbReference type="ChEBI" id="CHEBI:132093"/>
        <dbReference type="ChEBI" id="CHEBI:132104"/>
        <dbReference type="EC" id="2.4.1.223"/>
    </reaction>
</comment>
<sequence>MSEFPRHLAGKQGFFIWLRHVKLSRLIILIFVLFIGIFLTVHHFLSDLSPDGGSPSGHRSRLKLDHYGEDERLFTAPNLSDEIRKLSKIKASVNNELRDMESKRQMLQTQISRYQMELDRLHNVKETLEREIKLTKLNLDQLKIQKEELDEKYVPILRAPQKILLGQESETNISPPNSSTHCQMFSCFDYSRCSLLSGFPVFVYGLNKPGVLPPLEAFINSSLSSAFEKSPYVTEDPNKACIFIVVLGQYEDSHTASIKDMNNYLHNLPYWHGDGRNHILINMMRNYKSTDIFANVKTHRAIVVQSAFLDTHFRQKFDIVIPPSLGNADGDVWQELPLVSPIRRKYFLSFLGQYKGIIAQNSAKIEGVERVPQDFSENNLFSSIESAIVSSLKDIKKADANEIFTQFSCDSVAPGAINGEWSLCSTDTQRKEILIQSTFSLIIAPSNISYVTSTIFQLRFYESLKYGAIPVILGDYVQLPYSEVIEWREAAIILPKARASEFYFILRTYTDNNIAALRLKGRFLYENYFSTTLKIIDTTLAIMRTRLDIPAVPIQDVPSVSVFNDSFVPMTLEGFEMNPETDETLGPVESPFPSMIFKENFTQAISFQSWNKMGQAFNLFPYDAEEKILPSESKYFGSGFGFRPIGKGWGGAGKEFSEALGGNLVREQFTIVMLTYKREQVLINALQRLKGLPFLNRVIVVWNNPTPPSPLIKWPEIGVPVKVLKMEQNSLNNRFLPFSSIETEAILSIDDDAHLRHDEIVFAFRVWREERDRIVGFPGRYHAWDAQSKTWYYNANYSCELSMVLTGAAFYHKNYAYLYTHIMPQAIREKVDEYINCEDIAMNFLVSHITRKPPIKVTSRWTFRCPGCPETLSSDIEHFTERHKCINFFVQVYGYMPLLYTQYRVDSVLFKTRLPVEKQKCFKFI</sequence>
<evidence type="ECO:0000256" key="17">
    <source>
        <dbReference type="ARBA" id="ARBA00023211"/>
    </source>
</evidence>
<evidence type="ECO:0000256" key="10">
    <source>
        <dbReference type="ARBA" id="ARBA00022824"/>
    </source>
</evidence>
<keyword evidence="20" id="KW-0175">Coiled coil</keyword>
<comment type="cofactor">
    <cofactor evidence="1">
        <name>Mn(2+)</name>
        <dbReference type="ChEBI" id="CHEBI:29035"/>
    </cofactor>
</comment>
<dbReference type="Pfam" id="PF03016">
    <property type="entry name" value="Exostosin_GT47"/>
    <property type="match status" value="1"/>
</dbReference>
<keyword evidence="16" id="KW-0325">Glycoprotein</keyword>
<dbReference type="Gene3D" id="3.90.550.10">
    <property type="entry name" value="Spore Coat Polysaccharide Biosynthesis Protein SpsA, Chain A"/>
    <property type="match status" value="1"/>
</dbReference>
<evidence type="ECO:0000256" key="6">
    <source>
        <dbReference type="ARBA" id="ARBA00022676"/>
    </source>
</evidence>
<evidence type="ECO:0000256" key="18">
    <source>
        <dbReference type="ARBA" id="ARBA00050948"/>
    </source>
</evidence>
<dbReference type="KEGG" id="cvn:111126456"/>
<dbReference type="FunFam" id="3.90.550.10:FF:000033">
    <property type="entry name" value="Exostosin-like glycosyltransferase 3"/>
    <property type="match status" value="1"/>
</dbReference>
<reference evidence="24" key="1">
    <citation type="submission" date="2024-06" db="UniProtKB">
        <authorList>
            <consortium name="RefSeq"/>
        </authorList>
    </citation>
    <scope>NUCLEOTIDE SEQUENCE [LARGE SCALE GENOMIC DNA]</scope>
</reference>
<evidence type="ECO:0000256" key="13">
    <source>
        <dbReference type="ARBA" id="ARBA00023034"/>
    </source>
</evidence>
<keyword evidence="8 21" id="KW-0812">Transmembrane</keyword>
<dbReference type="GO" id="GO:0005794">
    <property type="term" value="C:Golgi apparatus"/>
    <property type="evidence" value="ECO:0007669"/>
    <property type="project" value="UniProtKB-SubCell"/>
</dbReference>
<dbReference type="InterPro" id="IPR029044">
    <property type="entry name" value="Nucleotide-diphossugar_trans"/>
</dbReference>
<evidence type="ECO:0000259" key="22">
    <source>
        <dbReference type="Pfam" id="PF03016"/>
    </source>
</evidence>
<evidence type="ECO:0000256" key="8">
    <source>
        <dbReference type="ARBA" id="ARBA00022692"/>
    </source>
</evidence>
<keyword evidence="11" id="KW-0735">Signal-anchor</keyword>
<dbReference type="AlphaFoldDB" id="A0A8B8DGZ4"/>
<evidence type="ECO:0000256" key="19">
    <source>
        <dbReference type="ARBA" id="ARBA00066812"/>
    </source>
</evidence>
<keyword evidence="6" id="KW-0328">Glycosyltransferase</keyword>
<feature type="coiled-coil region" evidence="20">
    <location>
        <begin position="83"/>
        <end position="152"/>
    </location>
</feature>
<dbReference type="InterPro" id="IPR015338">
    <property type="entry name" value="GT64_dom"/>
</dbReference>
<evidence type="ECO:0000256" key="12">
    <source>
        <dbReference type="ARBA" id="ARBA00022989"/>
    </source>
</evidence>
<keyword evidence="17" id="KW-0464">Manganese</keyword>
<dbReference type="InterPro" id="IPR004263">
    <property type="entry name" value="Exostosin"/>
</dbReference>
<evidence type="ECO:0000256" key="4">
    <source>
        <dbReference type="ARBA" id="ARBA00005093"/>
    </source>
</evidence>
<evidence type="ECO:0000313" key="25">
    <source>
        <dbReference type="RefSeq" id="XP_022326834.1"/>
    </source>
</evidence>
<reference evidence="25" key="2">
    <citation type="submission" date="2025-08" db="UniProtKB">
        <authorList>
            <consortium name="RefSeq"/>
        </authorList>
    </citation>
    <scope>IDENTIFICATION</scope>
    <source>
        <tissue evidence="25">Whole sample</tissue>
    </source>
</reference>
<evidence type="ECO:0000256" key="5">
    <source>
        <dbReference type="ARBA" id="ARBA00010271"/>
    </source>
</evidence>
<evidence type="ECO:0000256" key="3">
    <source>
        <dbReference type="ARBA" id="ARBA00004648"/>
    </source>
</evidence>
<dbReference type="RefSeq" id="XP_022326834.1">
    <property type="nucleotide sequence ID" value="XM_022471126.1"/>
</dbReference>
<dbReference type="GO" id="GO:0001888">
    <property type="term" value="F:glucuronyl-galactosyl-proteoglycan 4-alpha-N-acetylglucosaminyltransferase activity"/>
    <property type="evidence" value="ECO:0007669"/>
    <property type="project" value="UniProtKB-EC"/>
</dbReference>
<keyword evidence="24" id="KW-1185">Reference proteome</keyword>
<comment type="subcellular location">
    <subcellularLocation>
        <location evidence="3">Endoplasmic reticulum membrane</location>
        <topology evidence="3">Single-pass type II membrane protein</topology>
    </subcellularLocation>
    <subcellularLocation>
        <location evidence="2">Golgi apparatus</location>
    </subcellularLocation>
</comment>
<proteinExistence type="inferred from homology"/>
<keyword evidence="15" id="KW-1015">Disulfide bond</keyword>
<keyword evidence="12 21" id="KW-1133">Transmembrane helix</keyword>
<dbReference type="OrthoDB" id="5954868at2759"/>
<dbReference type="InterPro" id="IPR040911">
    <property type="entry name" value="Exostosin_GT47"/>
</dbReference>
<dbReference type="Pfam" id="PF09258">
    <property type="entry name" value="Glyco_transf_64"/>
    <property type="match status" value="1"/>
</dbReference>
<dbReference type="PANTHER" id="PTHR48261:SF4">
    <property type="entry name" value="EXOSTOSIN LIKE GLYCOSYLTRANSFERASE 3"/>
    <property type="match status" value="1"/>
</dbReference>
<keyword evidence="14 21" id="KW-0472">Membrane</keyword>
<evidence type="ECO:0000256" key="16">
    <source>
        <dbReference type="ARBA" id="ARBA00023180"/>
    </source>
</evidence>
<dbReference type="GO" id="GO:0046872">
    <property type="term" value="F:metal ion binding"/>
    <property type="evidence" value="ECO:0007669"/>
    <property type="project" value="UniProtKB-KW"/>
</dbReference>
<evidence type="ECO:0000256" key="15">
    <source>
        <dbReference type="ARBA" id="ARBA00023157"/>
    </source>
</evidence>
<evidence type="ECO:0000256" key="7">
    <source>
        <dbReference type="ARBA" id="ARBA00022679"/>
    </source>
</evidence>
<dbReference type="Proteomes" id="UP000694844">
    <property type="component" value="Chromosome 1"/>
</dbReference>